<sequence length="105" mass="12132">MEVFIKQPNEVLDYDVDMEAWFSSIPLDDIESVDIRVTCLAEEQPTLVVGPGIHPEYVLMGTEPKRFKVWLGGGTNFRDYIVTCVVHTEQDRTKEVEFKIKVRDK</sequence>
<protein>
    <submittedName>
        <fullName evidence="1">Uncharacterized protein</fullName>
    </submittedName>
</protein>
<comment type="caution">
    <text evidence="1">The sequence shown here is derived from an EMBL/GenBank/DDBJ whole genome shotgun (WGS) entry which is preliminary data.</text>
</comment>
<accession>A0AA42PCG9</accession>
<proteinExistence type="predicted"/>
<reference evidence="1" key="1">
    <citation type="submission" date="2022-09" db="EMBL/GenBank/DDBJ databases">
        <title>Intensive care unit water sources are persistently colonized with multi-drug resistant bacteria and are the site of extensive horizontal gene transfer of antibiotic resistance genes.</title>
        <authorList>
            <person name="Diorio-Toth L."/>
        </authorList>
    </citation>
    <scope>NUCLEOTIDE SEQUENCE</scope>
    <source>
        <strain evidence="1">GD03947</strain>
    </source>
</reference>
<dbReference type="AlphaFoldDB" id="A0AA42PCG9"/>
<dbReference type="RefSeq" id="WP_279641481.1">
    <property type="nucleotide sequence ID" value="NZ_JAOCAE010000006.1"/>
</dbReference>
<organism evidence="1 2">
    <name type="scientific">Stutzerimonas stutzeri</name>
    <name type="common">Pseudomonas stutzeri</name>
    <dbReference type="NCBI Taxonomy" id="316"/>
    <lineage>
        <taxon>Bacteria</taxon>
        <taxon>Pseudomonadati</taxon>
        <taxon>Pseudomonadota</taxon>
        <taxon>Gammaproteobacteria</taxon>
        <taxon>Pseudomonadales</taxon>
        <taxon>Pseudomonadaceae</taxon>
        <taxon>Stutzerimonas</taxon>
    </lineage>
</organism>
<dbReference type="InterPro" id="IPR056928">
    <property type="entry name" value="Gp77-like"/>
</dbReference>
<evidence type="ECO:0000313" key="1">
    <source>
        <dbReference type="EMBL" id="MDH1236569.1"/>
    </source>
</evidence>
<dbReference type="Proteomes" id="UP001158500">
    <property type="component" value="Unassembled WGS sequence"/>
</dbReference>
<gene>
    <name evidence="1" type="ORF">N5C32_11010</name>
</gene>
<evidence type="ECO:0000313" key="2">
    <source>
        <dbReference type="Proteomes" id="UP001158500"/>
    </source>
</evidence>
<dbReference type="Pfam" id="PF23148">
    <property type="entry name" value="Gp77"/>
    <property type="match status" value="1"/>
</dbReference>
<dbReference type="EMBL" id="JAOCAE010000006">
    <property type="protein sequence ID" value="MDH1236569.1"/>
    <property type="molecule type" value="Genomic_DNA"/>
</dbReference>
<name>A0AA42PCG9_STUST</name>